<evidence type="ECO:0000256" key="9">
    <source>
        <dbReference type="ARBA" id="ARBA00023136"/>
    </source>
</evidence>
<reference evidence="12" key="1">
    <citation type="submission" date="2022-08" db="UniProtKB">
        <authorList>
            <consortium name="EnsemblMetazoa"/>
        </authorList>
    </citation>
    <scope>IDENTIFICATION</scope>
    <source>
        <strain evidence="12">05x7-T-G4-1.051#20</strain>
    </source>
</reference>
<keyword evidence="8" id="KW-0406">Ion transport</keyword>
<keyword evidence="6" id="KW-0375">Hydrogen ion transport</keyword>
<organism evidence="12 13">
    <name type="scientific">Magallana gigas</name>
    <name type="common">Pacific oyster</name>
    <name type="synonym">Crassostrea gigas</name>
    <dbReference type="NCBI Taxonomy" id="29159"/>
    <lineage>
        <taxon>Eukaryota</taxon>
        <taxon>Metazoa</taxon>
        <taxon>Spiralia</taxon>
        <taxon>Lophotrochozoa</taxon>
        <taxon>Mollusca</taxon>
        <taxon>Bivalvia</taxon>
        <taxon>Autobranchia</taxon>
        <taxon>Pteriomorphia</taxon>
        <taxon>Ostreida</taxon>
        <taxon>Ostreoidea</taxon>
        <taxon>Ostreidae</taxon>
        <taxon>Magallana</taxon>
    </lineage>
</organism>
<evidence type="ECO:0000313" key="12">
    <source>
        <dbReference type="EnsemblMetazoa" id="G23059.2:cds"/>
    </source>
</evidence>
<dbReference type="AlphaFoldDB" id="A0A8W8KA84"/>
<keyword evidence="4" id="KW-1003">Cell membrane</keyword>
<evidence type="ECO:0000256" key="7">
    <source>
        <dbReference type="ARBA" id="ARBA00022989"/>
    </source>
</evidence>
<dbReference type="PANTHER" id="PTHR21522:SF32">
    <property type="entry name" value="OTOPETRIN-2"/>
    <property type="match status" value="1"/>
</dbReference>
<evidence type="ECO:0000256" key="1">
    <source>
        <dbReference type="ARBA" id="ARBA00004651"/>
    </source>
</evidence>
<dbReference type="EnsemblMetazoa" id="G23059.2">
    <property type="protein sequence ID" value="G23059.2:cds"/>
    <property type="gene ID" value="G23059"/>
</dbReference>
<dbReference type="GO" id="GO:0005886">
    <property type="term" value="C:plasma membrane"/>
    <property type="evidence" value="ECO:0007669"/>
    <property type="project" value="UniProtKB-SubCell"/>
</dbReference>
<keyword evidence="7 11" id="KW-1133">Transmembrane helix</keyword>
<evidence type="ECO:0000256" key="5">
    <source>
        <dbReference type="ARBA" id="ARBA00022692"/>
    </source>
</evidence>
<evidence type="ECO:0000256" key="8">
    <source>
        <dbReference type="ARBA" id="ARBA00023065"/>
    </source>
</evidence>
<feature type="transmembrane region" description="Helical" evidence="11">
    <location>
        <begin position="443"/>
        <end position="460"/>
    </location>
</feature>
<evidence type="ECO:0000313" key="13">
    <source>
        <dbReference type="Proteomes" id="UP000005408"/>
    </source>
</evidence>
<dbReference type="Proteomes" id="UP000005408">
    <property type="component" value="Unassembled WGS sequence"/>
</dbReference>
<feature type="transmembrane region" description="Helical" evidence="11">
    <location>
        <begin position="307"/>
        <end position="326"/>
    </location>
</feature>
<evidence type="ECO:0000256" key="6">
    <source>
        <dbReference type="ARBA" id="ARBA00022781"/>
    </source>
</evidence>
<feature type="transmembrane region" description="Helical" evidence="11">
    <location>
        <begin position="38"/>
        <end position="56"/>
    </location>
</feature>
<protein>
    <recommendedName>
        <fullName evidence="14">Otopetrin-2</fullName>
    </recommendedName>
</protein>
<comment type="similarity">
    <text evidence="2">Belongs to the otopetrin family.</text>
</comment>
<feature type="transmembrane region" description="Helical" evidence="11">
    <location>
        <begin position="410"/>
        <end position="431"/>
    </location>
</feature>
<keyword evidence="13" id="KW-1185">Reference proteome</keyword>
<proteinExistence type="inferred from homology"/>
<feature type="transmembrane region" description="Helical" evidence="11">
    <location>
        <begin position="338"/>
        <end position="361"/>
    </location>
</feature>
<dbReference type="InterPro" id="IPR004878">
    <property type="entry name" value="Otopetrin"/>
</dbReference>
<evidence type="ECO:0008006" key="14">
    <source>
        <dbReference type="Google" id="ProtNLM"/>
    </source>
</evidence>
<evidence type="ECO:0000256" key="4">
    <source>
        <dbReference type="ARBA" id="ARBA00022475"/>
    </source>
</evidence>
<keyword evidence="10" id="KW-0407">Ion channel</keyword>
<comment type="subcellular location">
    <subcellularLocation>
        <location evidence="1">Cell membrane</location>
        <topology evidence="1">Multi-pass membrane protein</topology>
    </subcellularLocation>
</comment>
<sequence>LTMKKFGALRQAAMSMFAVGTRLDGSLMQRRLKGDGSISSIIVATTLIGITFSYFWESQNPYSWYFRNGYPKVLLVIYVLTLFSIVSLVSLLLIAKYKPTEYMDAVEIKDPVSKMLNVFLFLFAIGIVVYELINIIIDLQCYFEVYHLQTSGNYLISSFGRVAEATFAFLQFVVIANISDKRLRRKIATYYLISTIILTNVSMWFFTLFRLMYGYTSKLPANLTEHATETEMCYWNSSIRTDILQPMNGILIPVQQEYSLLCICILATMFPSYYNFLRQTHPEGVLYNDKTNEFIFGSCPLHTKKRILISVVSVLIFLPATAVAFLREFKDTTYLQIEWEYCATMPVFVLICLIFRGFHVIKTEMGSINDSRIIGNILNNDILFLVSSCGQFTNDVTLIIYSVHTGAPKLRIIKSVLLILQVFYQTVFIMILKRLPSSQYRRVYGVLLSLLIGNLILWAFNDVQAFMISTSEDDIVGFRKEWPTARQAIYSLVCFYRFQSFVSLYRFCKL</sequence>
<evidence type="ECO:0000256" key="11">
    <source>
        <dbReference type="SAM" id="Phobius"/>
    </source>
</evidence>
<keyword evidence="9 11" id="KW-0472">Membrane</keyword>
<evidence type="ECO:0000256" key="3">
    <source>
        <dbReference type="ARBA" id="ARBA00022448"/>
    </source>
</evidence>
<feature type="transmembrane region" description="Helical" evidence="11">
    <location>
        <begin position="258"/>
        <end position="277"/>
    </location>
</feature>
<feature type="transmembrane region" description="Helical" evidence="11">
    <location>
        <begin position="157"/>
        <end position="178"/>
    </location>
</feature>
<feature type="transmembrane region" description="Helical" evidence="11">
    <location>
        <begin position="76"/>
        <end position="95"/>
    </location>
</feature>
<name>A0A8W8KA84_MAGGI</name>
<dbReference type="EnsemblMetazoa" id="G23059.1">
    <property type="protein sequence ID" value="G23059.1:cds"/>
    <property type="gene ID" value="G23059"/>
</dbReference>
<keyword evidence="5 11" id="KW-0812">Transmembrane</keyword>
<dbReference type="GO" id="GO:0015252">
    <property type="term" value="F:proton channel activity"/>
    <property type="evidence" value="ECO:0007669"/>
    <property type="project" value="InterPro"/>
</dbReference>
<dbReference type="PANTHER" id="PTHR21522">
    <property type="entry name" value="PROTON CHANNEL OTOP"/>
    <property type="match status" value="1"/>
</dbReference>
<feature type="transmembrane region" description="Helical" evidence="11">
    <location>
        <begin position="116"/>
        <end position="137"/>
    </location>
</feature>
<accession>A0A8W8KA84</accession>
<evidence type="ECO:0000256" key="2">
    <source>
        <dbReference type="ARBA" id="ARBA00006513"/>
    </source>
</evidence>
<evidence type="ECO:0000256" key="10">
    <source>
        <dbReference type="ARBA" id="ARBA00023303"/>
    </source>
</evidence>
<feature type="transmembrane region" description="Helical" evidence="11">
    <location>
        <begin position="190"/>
        <end position="213"/>
    </location>
</feature>
<keyword evidence="3" id="KW-0813">Transport</keyword>